<evidence type="ECO:0000313" key="15">
    <source>
        <dbReference type="EMBL" id="OGM54491.1"/>
    </source>
</evidence>
<comment type="subcellular location">
    <subcellularLocation>
        <location evidence="1 14">Cell membrane</location>
        <topology evidence="1 14">Multi-pass membrane protein</topology>
    </subcellularLocation>
</comment>
<dbReference type="HAMAP" id="MF_01006">
    <property type="entry name" value="Undec_diphosphatase"/>
    <property type="match status" value="1"/>
</dbReference>
<evidence type="ECO:0000256" key="12">
    <source>
        <dbReference type="ARBA" id="ARBA00032932"/>
    </source>
</evidence>
<name>A0A1F8AS14_9BACT</name>
<evidence type="ECO:0000256" key="13">
    <source>
        <dbReference type="ARBA" id="ARBA00047594"/>
    </source>
</evidence>
<evidence type="ECO:0000256" key="5">
    <source>
        <dbReference type="ARBA" id="ARBA00022475"/>
    </source>
</evidence>
<keyword evidence="14" id="KW-0133">Cell shape</keyword>
<dbReference type="PANTHER" id="PTHR30622:SF2">
    <property type="entry name" value="UNDECAPRENYL-DIPHOSPHATASE"/>
    <property type="match status" value="1"/>
</dbReference>
<gene>
    <name evidence="14" type="primary">uppP</name>
    <name evidence="15" type="ORF">A3E44_00305</name>
</gene>
<evidence type="ECO:0000256" key="6">
    <source>
        <dbReference type="ARBA" id="ARBA00022692"/>
    </source>
</evidence>
<keyword evidence="9 14" id="KW-0472">Membrane</keyword>
<evidence type="ECO:0000256" key="9">
    <source>
        <dbReference type="ARBA" id="ARBA00023136"/>
    </source>
</evidence>
<evidence type="ECO:0000256" key="11">
    <source>
        <dbReference type="ARBA" id="ARBA00032707"/>
    </source>
</evidence>
<reference evidence="15 16" key="1">
    <citation type="journal article" date="2016" name="Nat. Commun.">
        <title>Thousands of microbial genomes shed light on interconnected biogeochemical processes in an aquifer system.</title>
        <authorList>
            <person name="Anantharaman K."/>
            <person name="Brown C.T."/>
            <person name="Hug L.A."/>
            <person name="Sharon I."/>
            <person name="Castelle C.J."/>
            <person name="Probst A.J."/>
            <person name="Thomas B.C."/>
            <person name="Singh A."/>
            <person name="Wilkins M.J."/>
            <person name="Karaoz U."/>
            <person name="Brodie E.L."/>
            <person name="Williams K.H."/>
            <person name="Hubbard S.S."/>
            <person name="Banfield J.F."/>
        </authorList>
    </citation>
    <scope>NUCLEOTIDE SEQUENCE [LARGE SCALE GENOMIC DNA]</scope>
</reference>
<dbReference type="EMBL" id="MGGW01000014">
    <property type="protein sequence ID" value="OGM54491.1"/>
    <property type="molecule type" value="Genomic_DNA"/>
</dbReference>
<dbReference type="GO" id="GO:0005886">
    <property type="term" value="C:plasma membrane"/>
    <property type="evidence" value="ECO:0007669"/>
    <property type="project" value="UniProtKB-SubCell"/>
</dbReference>
<evidence type="ECO:0000256" key="10">
    <source>
        <dbReference type="ARBA" id="ARBA00023251"/>
    </source>
</evidence>
<accession>A0A1F8AS14</accession>
<keyword evidence="14" id="KW-0573">Peptidoglycan synthesis</keyword>
<evidence type="ECO:0000256" key="8">
    <source>
        <dbReference type="ARBA" id="ARBA00022989"/>
    </source>
</evidence>
<comment type="catalytic activity">
    <reaction evidence="13 14">
        <text>di-trans,octa-cis-undecaprenyl diphosphate + H2O = di-trans,octa-cis-undecaprenyl phosphate + phosphate + H(+)</text>
        <dbReference type="Rhea" id="RHEA:28094"/>
        <dbReference type="ChEBI" id="CHEBI:15377"/>
        <dbReference type="ChEBI" id="CHEBI:15378"/>
        <dbReference type="ChEBI" id="CHEBI:43474"/>
        <dbReference type="ChEBI" id="CHEBI:58405"/>
        <dbReference type="ChEBI" id="CHEBI:60392"/>
        <dbReference type="EC" id="3.6.1.27"/>
    </reaction>
</comment>
<feature type="transmembrane region" description="Helical" evidence="14">
    <location>
        <begin position="168"/>
        <end position="188"/>
    </location>
</feature>
<dbReference type="GO" id="GO:0008360">
    <property type="term" value="P:regulation of cell shape"/>
    <property type="evidence" value="ECO:0007669"/>
    <property type="project" value="UniProtKB-KW"/>
</dbReference>
<dbReference type="Pfam" id="PF02673">
    <property type="entry name" value="BacA"/>
    <property type="match status" value="1"/>
</dbReference>
<evidence type="ECO:0000313" key="16">
    <source>
        <dbReference type="Proteomes" id="UP000178603"/>
    </source>
</evidence>
<comment type="miscellaneous">
    <text evidence="14">Bacitracin is thought to be involved in the inhibition of peptidoglycan synthesis by sequestering undecaprenyl diphosphate, thereby reducing the pool of lipid carrier available.</text>
</comment>
<keyword evidence="10 14" id="KW-0046">Antibiotic resistance</keyword>
<keyword evidence="6 14" id="KW-0812">Transmembrane</keyword>
<dbReference type="AlphaFoldDB" id="A0A1F8AS14"/>
<keyword evidence="8 14" id="KW-1133">Transmembrane helix</keyword>
<evidence type="ECO:0000256" key="14">
    <source>
        <dbReference type="HAMAP-Rule" id="MF_01006"/>
    </source>
</evidence>
<evidence type="ECO:0000256" key="1">
    <source>
        <dbReference type="ARBA" id="ARBA00004651"/>
    </source>
</evidence>
<feature type="transmembrane region" description="Helical" evidence="14">
    <location>
        <begin position="96"/>
        <end position="118"/>
    </location>
</feature>
<organism evidence="15 16">
    <name type="scientific">Candidatus Woesebacteria bacterium RIFCSPHIGHO2_12_FULL_41_24</name>
    <dbReference type="NCBI Taxonomy" id="1802510"/>
    <lineage>
        <taxon>Bacteria</taxon>
        <taxon>Candidatus Woeseibacteriota</taxon>
    </lineage>
</organism>
<comment type="similarity">
    <text evidence="2 14">Belongs to the UppP family.</text>
</comment>
<feature type="transmembrane region" description="Helical" evidence="14">
    <location>
        <begin position="40"/>
        <end position="60"/>
    </location>
</feature>
<feature type="transmembrane region" description="Helical" evidence="14">
    <location>
        <begin position="200"/>
        <end position="223"/>
    </location>
</feature>
<dbReference type="GO" id="GO:0071555">
    <property type="term" value="P:cell wall organization"/>
    <property type="evidence" value="ECO:0007669"/>
    <property type="project" value="UniProtKB-KW"/>
</dbReference>
<proteinExistence type="inferred from homology"/>
<keyword evidence="7 14" id="KW-0378">Hydrolase</keyword>
<dbReference type="InterPro" id="IPR003824">
    <property type="entry name" value="UppP"/>
</dbReference>
<keyword evidence="14" id="KW-0961">Cell wall biogenesis/degradation</keyword>
<comment type="caution">
    <text evidence="15">The sequence shown here is derived from an EMBL/GenBank/DDBJ whole genome shotgun (WGS) entry which is preliminary data.</text>
</comment>
<feature type="transmembrane region" description="Helical" evidence="14">
    <location>
        <begin position="72"/>
        <end position="90"/>
    </location>
</feature>
<dbReference type="EC" id="3.6.1.27" evidence="3 14"/>
<evidence type="ECO:0000256" key="3">
    <source>
        <dbReference type="ARBA" id="ARBA00012374"/>
    </source>
</evidence>
<dbReference type="GO" id="GO:0009252">
    <property type="term" value="P:peptidoglycan biosynthetic process"/>
    <property type="evidence" value="ECO:0007669"/>
    <property type="project" value="UniProtKB-KW"/>
</dbReference>
<protein>
    <recommendedName>
        <fullName evidence="4 14">Undecaprenyl-diphosphatase</fullName>
        <ecNumber evidence="3 14">3.6.1.27</ecNumber>
    </recommendedName>
    <alternativeName>
        <fullName evidence="12 14">Bacitracin resistance protein</fullName>
    </alternativeName>
    <alternativeName>
        <fullName evidence="11 14">Undecaprenyl pyrophosphate phosphatase</fullName>
    </alternativeName>
</protein>
<dbReference type="PANTHER" id="PTHR30622">
    <property type="entry name" value="UNDECAPRENYL-DIPHOSPHATASE"/>
    <property type="match status" value="1"/>
</dbReference>
<dbReference type="Proteomes" id="UP000178603">
    <property type="component" value="Unassembled WGS sequence"/>
</dbReference>
<feature type="transmembrane region" description="Helical" evidence="14">
    <location>
        <begin position="229"/>
        <end position="245"/>
    </location>
</feature>
<evidence type="ECO:0000256" key="4">
    <source>
        <dbReference type="ARBA" id="ARBA00021581"/>
    </source>
</evidence>
<dbReference type="GO" id="GO:0046677">
    <property type="term" value="P:response to antibiotic"/>
    <property type="evidence" value="ECO:0007669"/>
    <property type="project" value="UniProtKB-UniRule"/>
</dbReference>
<sequence length="246" mass="27354">MDIGYALLLGAIQGLTEFLPISSSGHLVLAKKFFPEMSYPGVWFEVILHLGTLVAVFIYFRKKILKLNLKWVVLLLIGSIPAGFAGIFFREVLEETFFRFGIFLGIQFLITSAICFIVDKLKKKNKVINMTDAFLIGLGQAVAILPAISRSGSTIFVAVLRGIDKRKAAEFSFLLSIPAIVGANLVEVLNYKENIRAFDLSYLIGFLTAFVVGFFSIGWTINLLTKKKFGVFGIYTFILAILTIVF</sequence>
<evidence type="ECO:0000256" key="7">
    <source>
        <dbReference type="ARBA" id="ARBA00022801"/>
    </source>
</evidence>
<dbReference type="GO" id="GO:0050380">
    <property type="term" value="F:undecaprenyl-diphosphatase activity"/>
    <property type="evidence" value="ECO:0007669"/>
    <property type="project" value="UniProtKB-UniRule"/>
</dbReference>
<keyword evidence="5 14" id="KW-1003">Cell membrane</keyword>
<comment type="function">
    <text evidence="14">Catalyzes the dephosphorylation of undecaprenyl diphosphate (UPP). Confers resistance to bacitracin.</text>
</comment>
<evidence type="ECO:0000256" key="2">
    <source>
        <dbReference type="ARBA" id="ARBA00010621"/>
    </source>
</evidence>